<proteinExistence type="predicted"/>
<evidence type="ECO:0000313" key="2">
    <source>
        <dbReference type="Proteomes" id="UP000204551"/>
    </source>
</evidence>
<dbReference type="KEGG" id="aalg:AREALGSMS7_02459"/>
<accession>A0A221UXD7</accession>
<sequence>MNHLTYKTIANFYILKLLSNDEVGLPTARS</sequence>
<dbReference type="Proteomes" id="UP000204551">
    <property type="component" value="Chromosome"/>
</dbReference>
<gene>
    <name evidence="1" type="ORF">AREALGSMS7_02459</name>
</gene>
<evidence type="ECO:0000313" key="1">
    <source>
        <dbReference type="EMBL" id="ASO05903.1"/>
    </source>
</evidence>
<dbReference type="EMBL" id="CP022515">
    <property type="protein sequence ID" value="ASO05903.1"/>
    <property type="molecule type" value="Genomic_DNA"/>
</dbReference>
<name>A0A221UXD7_9FLAO</name>
<dbReference type="AlphaFoldDB" id="A0A221UXD7"/>
<organism evidence="1 2">
    <name type="scientific">Arenibacter algicola</name>
    <dbReference type="NCBI Taxonomy" id="616991"/>
    <lineage>
        <taxon>Bacteria</taxon>
        <taxon>Pseudomonadati</taxon>
        <taxon>Bacteroidota</taxon>
        <taxon>Flavobacteriia</taxon>
        <taxon>Flavobacteriales</taxon>
        <taxon>Flavobacteriaceae</taxon>
        <taxon>Arenibacter</taxon>
    </lineage>
</organism>
<protein>
    <submittedName>
        <fullName evidence="1">Uncharacterized protein</fullName>
    </submittedName>
</protein>
<reference evidence="1 2" key="1">
    <citation type="submission" date="2017-07" db="EMBL/GenBank/DDBJ databases">
        <title>Genome Sequence of Arenibacter algicola Strain SMS7 Isolated from a culture of the Diatom Skeletonema marinoi.</title>
        <authorList>
            <person name="Topel M."/>
            <person name="Pinder M.I.M."/>
            <person name="Johansson O.N."/>
            <person name="Kourtchenko O."/>
            <person name="Godhe A."/>
            <person name="Clarke A.K."/>
        </authorList>
    </citation>
    <scope>NUCLEOTIDE SEQUENCE [LARGE SCALE GENOMIC DNA]</scope>
    <source>
        <strain evidence="1 2">SMS7</strain>
    </source>
</reference>